<organism evidence="1 2">
    <name type="scientific">Trichonephila clavata</name>
    <name type="common">Joro spider</name>
    <name type="synonym">Nephila clavata</name>
    <dbReference type="NCBI Taxonomy" id="2740835"/>
    <lineage>
        <taxon>Eukaryota</taxon>
        <taxon>Metazoa</taxon>
        <taxon>Ecdysozoa</taxon>
        <taxon>Arthropoda</taxon>
        <taxon>Chelicerata</taxon>
        <taxon>Arachnida</taxon>
        <taxon>Araneae</taxon>
        <taxon>Araneomorphae</taxon>
        <taxon>Entelegynae</taxon>
        <taxon>Araneoidea</taxon>
        <taxon>Nephilidae</taxon>
        <taxon>Trichonephila</taxon>
    </lineage>
</organism>
<evidence type="ECO:0000313" key="1">
    <source>
        <dbReference type="EMBL" id="GFR19819.1"/>
    </source>
</evidence>
<comment type="caution">
    <text evidence="1">The sequence shown here is derived from an EMBL/GenBank/DDBJ whole genome shotgun (WGS) entry which is preliminary data.</text>
</comment>
<sequence length="71" mass="8256">MVQSKLLRHGNGPNGNYFHKVYKSFETCNFSEKFENITNKFIFLLLENTLAELTLHCCLESGTFQQMAELH</sequence>
<dbReference type="Proteomes" id="UP000887116">
    <property type="component" value="Unassembled WGS sequence"/>
</dbReference>
<evidence type="ECO:0000313" key="2">
    <source>
        <dbReference type="Proteomes" id="UP000887116"/>
    </source>
</evidence>
<reference evidence="1" key="1">
    <citation type="submission" date="2020-07" db="EMBL/GenBank/DDBJ databases">
        <title>Multicomponent nature underlies the extraordinary mechanical properties of spider dragline silk.</title>
        <authorList>
            <person name="Kono N."/>
            <person name="Nakamura H."/>
            <person name="Mori M."/>
            <person name="Yoshida Y."/>
            <person name="Ohtoshi R."/>
            <person name="Malay A.D."/>
            <person name="Moran D.A.P."/>
            <person name="Tomita M."/>
            <person name="Numata K."/>
            <person name="Arakawa K."/>
        </authorList>
    </citation>
    <scope>NUCLEOTIDE SEQUENCE</scope>
</reference>
<protein>
    <submittedName>
        <fullName evidence="1">Uncharacterized protein</fullName>
    </submittedName>
</protein>
<gene>
    <name evidence="1" type="ORF">TNCT_320341</name>
</gene>
<dbReference type="AlphaFoldDB" id="A0A8X6ICZ8"/>
<proteinExistence type="predicted"/>
<name>A0A8X6ICZ8_TRICU</name>
<dbReference type="EMBL" id="BMAO01017984">
    <property type="protein sequence ID" value="GFR19819.1"/>
    <property type="molecule type" value="Genomic_DNA"/>
</dbReference>
<keyword evidence="2" id="KW-1185">Reference proteome</keyword>
<accession>A0A8X6ICZ8</accession>